<evidence type="ECO:0000256" key="2">
    <source>
        <dbReference type="ARBA" id="ARBA00006343"/>
    </source>
</evidence>
<dbReference type="GeneID" id="119738567"/>
<dbReference type="CTD" id="64785"/>
<dbReference type="Pfam" id="PF05916">
    <property type="entry name" value="Sld5"/>
    <property type="match status" value="1"/>
</dbReference>
<dbReference type="SUPFAM" id="SSF158573">
    <property type="entry name" value="GINS helical bundle-like"/>
    <property type="match status" value="1"/>
</dbReference>
<dbReference type="CDD" id="cd21693">
    <property type="entry name" value="GINS_B_Psf3"/>
    <property type="match status" value="1"/>
</dbReference>
<dbReference type="Gene3D" id="1.20.58.2050">
    <property type="match status" value="1"/>
</dbReference>
<proteinExistence type="inferred from homology"/>
<dbReference type="EnsemblMetazoa" id="XM_038213474.1">
    <property type="protein sequence ID" value="XP_038069402.1"/>
    <property type="gene ID" value="LOC119738567"/>
</dbReference>
<reference evidence="9" key="1">
    <citation type="submission" date="2022-11" db="UniProtKB">
        <authorList>
            <consortium name="EnsemblMetazoa"/>
        </authorList>
    </citation>
    <scope>IDENTIFICATION</scope>
</reference>
<evidence type="ECO:0000256" key="1">
    <source>
        <dbReference type="ARBA" id="ARBA00004123"/>
    </source>
</evidence>
<comment type="function">
    <text evidence="5">Required for correct functioning of the GINS complex, a complex that plays an essential role in the initiation of DNA replication, and progression of DNA replication forks. GINS complex is a core component of CDC45-MCM-GINS (CMG) helicase, the molecular machine that unwinds template DNA during replication, and around which the replisome is built.</text>
</comment>
<dbReference type="OrthoDB" id="10251744at2759"/>
<dbReference type="InterPro" id="IPR010492">
    <property type="entry name" value="GINS_Psf3"/>
</dbReference>
<keyword evidence="10" id="KW-1185">Reference proteome</keyword>
<evidence type="ECO:0000259" key="7">
    <source>
        <dbReference type="Pfam" id="PF05916"/>
    </source>
</evidence>
<dbReference type="AlphaFoldDB" id="A0A914B0A2"/>
<dbReference type="Proteomes" id="UP000887568">
    <property type="component" value="Unplaced"/>
</dbReference>
<dbReference type="InterPro" id="IPR021151">
    <property type="entry name" value="GINS_A"/>
</dbReference>
<protein>
    <recommendedName>
        <fullName evidence="6">DNA replication complex GINS protein PSF3</fullName>
    </recommendedName>
</protein>
<accession>A0A914B0A2</accession>
<dbReference type="InterPro" id="IPR036224">
    <property type="entry name" value="GINS_bundle-like_dom_sf"/>
</dbReference>
<comment type="function">
    <text evidence="6">The GINS complex plays an essential role in the initiation of DNA replication.</text>
</comment>
<dbReference type="CDD" id="cd11713">
    <property type="entry name" value="GINS_A_psf3"/>
    <property type="match status" value="1"/>
</dbReference>
<keyword evidence="3 6" id="KW-0235">DNA replication</keyword>
<sequence>MASAPEIYTRFSSSTDNYYNIEDILASQEKVPVKTELPMYHLGFLNSSSDSEHILPGAKMELPFWLATGLCSRKRKIVSVELPKSYRAGYREIFTADPNVVDLHKMGPYFYSFGTKLLCFESTESDDIARSLLQTFVGRFRRIMDNSQNALNEDITKLMTKLDEMERSLFRAGQQSLMAFQQWETRKMTKMAASDMVAGHRKRKRAMMEDGD</sequence>
<dbReference type="RefSeq" id="XP_038069402.1">
    <property type="nucleotide sequence ID" value="XM_038213474.1"/>
</dbReference>
<dbReference type="InterPro" id="IPR038437">
    <property type="entry name" value="GINS_Psf3_sf"/>
</dbReference>
<feature type="domain" description="GINS subunit" evidence="7">
    <location>
        <begin position="89"/>
        <end position="183"/>
    </location>
</feature>
<comment type="subcellular location">
    <subcellularLocation>
        <location evidence="1 6">Nucleus</location>
    </subcellularLocation>
</comment>
<feature type="domain" description="DNA replication complex GINS protein PSF3 N-terminal" evidence="8">
    <location>
        <begin position="19"/>
        <end position="71"/>
    </location>
</feature>
<evidence type="ECO:0000313" key="10">
    <source>
        <dbReference type="Proteomes" id="UP000887568"/>
    </source>
</evidence>
<comment type="subunit">
    <text evidence="6">Component of the GINS complex.</text>
</comment>
<dbReference type="SUPFAM" id="SSF160059">
    <property type="entry name" value="PriA/YqbF domain"/>
    <property type="match status" value="1"/>
</dbReference>
<dbReference type="GO" id="GO:1902975">
    <property type="term" value="P:mitotic DNA replication initiation"/>
    <property type="evidence" value="ECO:0007669"/>
    <property type="project" value="TreeGrafter"/>
</dbReference>
<keyword evidence="4 6" id="KW-0539">Nucleus</keyword>
<dbReference type="OMA" id="IYKEGWR"/>
<evidence type="ECO:0000256" key="3">
    <source>
        <dbReference type="ARBA" id="ARBA00022705"/>
    </source>
</evidence>
<dbReference type="InterPro" id="IPR055221">
    <property type="entry name" value="PSF3_N"/>
</dbReference>
<dbReference type="PANTHER" id="PTHR22768:SF0">
    <property type="entry name" value="DNA REPLICATION COMPLEX GINS PROTEIN PSF3"/>
    <property type="match status" value="1"/>
</dbReference>
<evidence type="ECO:0000313" key="9">
    <source>
        <dbReference type="EnsemblMetazoa" id="XP_038069402.1"/>
    </source>
</evidence>
<evidence type="ECO:0000256" key="6">
    <source>
        <dbReference type="RuleBase" id="RU367161"/>
    </source>
</evidence>
<dbReference type="Pfam" id="PF22466">
    <property type="entry name" value="PSF3_N"/>
    <property type="match status" value="1"/>
</dbReference>
<evidence type="ECO:0000256" key="5">
    <source>
        <dbReference type="ARBA" id="ARBA00045258"/>
    </source>
</evidence>
<organism evidence="9 10">
    <name type="scientific">Patiria miniata</name>
    <name type="common">Bat star</name>
    <name type="synonym">Asterina miniata</name>
    <dbReference type="NCBI Taxonomy" id="46514"/>
    <lineage>
        <taxon>Eukaryota</taxon>
        <taxon>Metazoa</taxon>
        <taxon>Echinodermata</taxon>
        <taxon>Eleutherozoa</taxon>
        <taxon>Asterozoa</taxon>
        <taxon>Asteroidea</taxon>
        <taxon>Valvatacea</taxon>
        <taxon>Valvatida</taxon>
        <taxon>Asterinidae</taxon>
        <taxon>Patiria</taxon>
    </lineage>
</organism>
<name>A0A914B0A2_PATMI</name>
<dbReference type="GO" id="GO:0000811">
    <property type="term" value="C:GINS complex"/>
    <property type="evidence" value="ECO:0007669"/>
    <property type="project" value="UniProtKB-UniRule"/>
</dbReference>
<dbReference type="PANTHER" id="PTHR22768">
    <property type="entry name" value="DNA REPLICATION COMPLEX GINS PROTEIN PSF3"/>
    <property type="match status" value="1"/>
</dbReference>
<evidence type="ECO:0000256" key="4">
    <source>
        <dbReference type="ARBA" id="ARBA00023242"/>
    </source>
</evidence>
<comment type="similarity">
    <text evidence="2 6">Belongs to the GINS3/PSF3 family.</text>
</comment>
<evidence type="ECO:0000259" key="8">
    <source>
        <dbReference type="Pfam" id="PF22466"/>
    </source>
</evidence>